<dbReference type="Pfam" id="PF00041">
    <property type="entry name" value="fn3"/>
    <property type="match status" value="1"/>
</dbReference>
<dbReference type="InterPro" id="IPR013783">
    <property type="entry name" value="Ig-like_fold"/>
</dbReference>
<dbReference type="CDD" id="cd00063">
    <property type="entry name" value="FN3"/>
    <property type="match status" value="1"/>
</dbReference>
<keyword evidence="10" id="KW-1185">Reference proteome</keyword>
<dbReference type="SUPFAM" id="SSF49265">
    <property type="entry name" value="Fibronectin type III"/>
    <property type="match status" value="1"/>
</dbReference>
<dbReference type="PROSITE" id="PS50853">
    <property type="entry name" value="FN3"/>
    <property type="match status" value="1"/>
</dbReference>
<dbReference type="SMART" id="SM00409">
    <property type="entry name" value="IG"/>
    <property type="match status" value="8"/>
</dbReference>
<dbReference type="InterPro" id="IPR036116">
    <property type="entry name" value="FN3_sf"/>
</dbReference>
<dbReference type="InterPro" id="IPR007110">
    <property type="entry name" value="Ig-like_dom"/>
</dbReference>
<dbReference type="SUPFAM" id="SSF48726">
    <property type="entry name" value="Immunoglobulin"/>
    <property type="match status" value="4"/>
</dbReference>
<evidence type="ECO:0000256" key="2">
    <source>
        <dbReference type="ARBA" id="ARBA00023136"/>
    </source>
</evidence>
<evidence type="ECO:0000259" key="8">
    <source>
        <dbReference type="PROSITE" id="PS50853"/>
    </source>
</evidence>
<organism evidence="9 10">
    <name type="scientific">Mya arenaria</name>
    <name type="common">Soft-shell clam</name>
    <dbReference type="NCBI Taxonomy" id="6604"/>
    <lineage>
        <taxon>Eukaryota</taxon>
        <taxon>Metazoa</taxon>
        <taxon>Spiralia</taxon>
        <taxon>Lophotrochozoa</taxon>
        <taxon>Mollusca</taxon>
        <taxon>Bivalvia</taxon>
        <taxon>Autobranchia</taxon>
        <taxon>Heteroconchia</taxon>
        <taxon>Euheterodonta</taxon>
        <taxon>Imparidentia</taxon>
        <taxon>Neoheterodontei</taxon>
        <taxon>Myida</taxon>
        <taxon>Myoidea</taxon>
        <taxon>Myidae</taxon>
        <taxon>Mya</taxon>
    </lineage>
</organism>
<keyword evidence="4" id="KW-0325">Glycoprotein</keyword>
<dbReference type="CDD" id="cd00096">
    <property type="entry name" value="Ig"/>
    <property type="match status" value="1"/>
</dbReference>
<evidence type="ECO:0000256" key="3">
    <source>
        <dbReference type="ARBA" id="ARBA00023157"/>
    </source>
</evidence>
<feature type="domain" description="Fibronectin type-III" evidence="8">
    <location>
        <begin position="1345"/>
        <end position="1437"/>
    </location>
</feature>
<dbReference type="InterPro" id="IPR003599">
    <property type="entry name" value="Ig_sub"/>
</dbReference>
<sequence>MKSDGPSEPVCKHGGLALSSTVAVKEGWEFRLDCSSDGNPSPSFSWTHPGDGPSYPLFIRSINRTHAGIFRIQARNSLIPSNQQAVNLTKDINITVDVQYPPDPPNCSVGSTAISDLVSAIRGNTITISCSCDSNPPSRYSWSVTGVSTPTSGQSFDLLVQNATTITFTIVNSMQFTNRSTEQGRRESSFDVKVLYPPSTPSFHFGGRFGKIIPDNTLTVIRGKVTTVICESSAKPPPTYTWNGNNNTLTFTPTVDENKECCVRNIAPTFPTFHFGGRTGANISGNSLSVIRGNITTITCKSTANPMPVYTWNGNNRTWTFTPTDDENRTCTVRNSMVTTGNKAVPDPPSTPSFHFGGRAGEIIPDNTLTVIRGKVTTVICESSANPPPTYTWNGNNNTLTFTPTVDENKECCVRNSMVTTGYGTVSGYNSSVLKVNVLFAPTIPTFHFGGRTGANIRGNSLSVIRGNITTVTCESTANPIPVYTWNGNNRTWTFTPTDDEKRTCTVRNSMVTTRNETVFDPPSTPSFHFGGRFGKIIPDNTLTVIRGKVTTVICESSAKPPPTYTWNGNNNTLTFTPTVDENKECCVRNSMVTTGYGTVSGYNSSVLKVNVLFAPTFPTFHFGGRTGANISGNSLSVIRGNITTITCKSTANPMPVYTWNGNNRTWTFTPTDDENRTCTVRNSMVTTGNKAVPDPPSTPSFHFGGRAGEIIPDNTLTVIRGKVITVICESSANPPPTYTWNGNNNTLTFTPTVDENKECCVRNSMVTTGYGTVSGYNSSVLKVNVLFAPTIPTFHFGGRTGANIRGNSLSVIRGNITTVTCESTANPIPVYTWNGNNRTWTFTPTDDEQRTCTVRNSMVTTRNETVFDPPSTPSFHFGGRAGAIIPDNTLNVIRGKVTTVICESSANPPPSYTWNGNNRRLKFKPTVDENKTCIVRNIMVTTEYGTVPGYNSSVLKVNVLSRSFRRRLHPPGTPDLSFPSCLGEPITVNTSIKVIQGQPVNVTCSASSRPAPTYSWSRHQSKQSNVMWIPNAQTSHQGTYTCKAENIMDITFGGPIGTNSSKHFHLEVLMPPMVNPLTNVVVLERGNVSVVCQVTDGVPNKTEFKWEKMSDMTPISMEQTLSIDNIDRKQGGNYTCTASNLMRPTGCNATVGNSSNTVNIDVQYEAEVTNFTVSNFNHGQNIEVDENTQSNPLSNISMLKETQDLKTASHTNDLEFTISKSVCEDEGTYHCTTQNAHNTEADIRCSSCIVVGPKKPEHNKIYRSACSIHSKASSFPTATNRNTWVIVRNDTDIDILISEDGLQTQLSFSSVKEDDFGYYRVHVNNELGNYTESFRLQAQEHPHSPSSLQHFQKATVDTIHIEWTPGFDGGLPQTFYIEYREVGASVWREERGIAGQINYTIVGLNPATMYEIRVYSTNDIGRSNASEAITASTLKTPESGRPPVVLISVLVIVVCVVFAVVVIIVVIKKRLKGKTTADMDRLTMHHNLQSLGNPNTDGTDDDEDACIVSELICKPFLFSMY</sequence>
<evidence type="ECO:0000259" key="7">
    <source>
        <dbReference type="PROSITE" id="PS50835"/>
    </source>
</evidence>
<evidence type="ECO:0000256" key="6">
    <source>
        <dbReference type="SAM" id="Phobius"/>
    </source>
</evidence>
<keyword evidence="6" id="KW-0812">Transmembrane</keyword>
<name>A0ABY7E5P3_MYAAR</name>
<keyword evidence="6" id="KW-1133">Transmembrane helix</keyword>
<dbReference type="SMART" id="SM00408">
    <property type="entry name" value="IGc2"/>
    <property type="match status" value="6"/>
</dbReference>
<dbReference type="PANTHER" id="PTHR11640:SF31">
    <property type="entry name" value="IRREGULAR CHIASM C-ROUGHEST PROTEIN-RELATED"/>
    <property type="match status" value="1"/>
</dbReference>
<dbReference type="Proteomes" id="UP001164746">
    <property type="component" value="Chromosome 5"/>
</dbReference>
<dbReference type="EMBL" id="CP111016">
    <property type="protein sequence ID" value="WAR04118.1"/>
    <property type="molecule type" value="Genomic_DNA"/>
</dbReference>
<dbReference type="PANTHER" id="PTHR11640">
    <property type="entry name" value="NEPHRIN"/>
    <property type="match status" value="1"/>
</dbReference>
<proteinExistence type="predicted"/>
<dbReference type="Pfam" id="PF13927">
    <property type="entry name" value="Ig_3"/>
    <property type="match status" value="2"/>
</dbReference>
<evidence type="ECO:0000256" key="1">
    <source>
        <dbReference type="ARBA" id="ARBA00004479"/>
    </source>
</evidence>
<keyword evidence="5" id="KW-0393">Immunoglobulin domain</keyword>
<feature type="domain" description="Ig-like" evidence="7">
    <location>
        <begin position="6"/>
        <end position="93"/>
    </location>
</feature>
<feature type="domain" description="Ig-like" evidence="7">
    <location>
        <begin position="442"/>
        <end position="521"/>
    </location>
</feature>
<accession>A0ABY7E5P3</accession>
<dbReference type="InterPro" id="IPR003598">
    <property type="entry name" value="Ig_sub2"/>
</dbReference>
<dbReference type="InterPro" id="IPR051275">
    <property type="entry name" value="Cell_adhesion_signaling"/>
</dbReference>
<evidence type="ECO:0000256" key="5">
    <source>
        <dbReference type="ARBA" id="ARBA00023319"/>
    </source>
</evidence>
<feature type="transmembrane region" description="Helical" evidence="6">
    <location>
        <begin position="1445"/>
        <end position="1468"/>
    </location>
</feature>
<evidence type="ECO:0000313" key="9">
    <source>
        <dbReference type="EMBL" id="WAR04118.1"/>
    </source>
</evidence>
<feature type="domain" description="Ig-like" evidence="7">
    <location>
        <begin position="980"/>
        <end position="1047"/>
    </location>
</feature>
<dbReference type="PROSITE" id="PS50835">
    <property type="entry name" value="IG_LIKE"/>
    <property type="match status" value="5"/>
</dbReference>
<evidence type="ECO:0000256" key="4">
    <source>
        <dbReference type="ARBA" id="ARBA00023180"/>
    </source>
</evidence>
<evidence type="ECO:0000313" key="10">
    <source>
        <dbReference type="Proteomes" id="UP001164746"/>
    </source>
</evidence>
<feature type="domain" description="Ig-like" evidence="7">
    <location>
        <begin position="790"/>
        <end position="869"/>
    </location>
</feature>
<dbReference type="InterPro" id="IPR003961">
    <property type="entry name" value="FN3_dom"/>
</dbReference>
<gene>
    <name evidence="9" type="ORF">MAR_019487</name>
</gene>
<dbReference type="SMART" id="SM00060">
    <property type="entry name" value="FN3"/>
    <property type="match status" value="1"/>
</dbReference>
<keyword evidence="2 6" id="KW-0472">Membrane</keyword>
<dbReference type="InterPro" id="IPR036179">
    <property type="entry name" value="Ig-like_dom_sf"/>
</dbReference>
<protein>
    <submittedName>
        <fullName evidence="9">HMCN1-like protein</fullName>
    </submittedName>
</protein>
<feature type="domain" description="Ig-like" evidence="7">
    <location>
        <begin position="1072"/>
        <end position="1160"/>
    </location>
</feature>
<reference evidence="9" key="1">
    <citation type="submission" date="2022-11" db="EMBL/GenBank/DDBJ databases">
        <title>Centuries of genome instability and evolution in soft-shell clam transmissible cancer (bioRxiv).</title>
        <authorList>
            <person name="Hart S.F.M."/>
            <person name="Yonemitsu M.A."/>
            <person name="Giersch R.M."/>
            <person name="Beal B.F."/>
            <person name="Arriagada G."/>
            <person name="Davis B.W."/>
            <person name="Ostrander E.A."/>
            <person name="Goff S.P."/>
            <person name="Metzger M.J."/>
        </authorList>
    </citation>
    <scope>NUCLEOTIDE SEQUENCE</scope>
    <source>
        <strain evidence="9">MELC-2E11</strain>
        <tissue evidence="9">Siphon/mantle</tissue>
    </source>
</reference>
<dbReference type="Gene3D" id="2.60.40.10">
    <property type="entry name" value="Immunoglobulins"/>
    <property type="match status" value="6"/>
</dbReference>
<comment type="subcellular location">
    <subcellularLocation>
        <location evidence="1">Membrane</location>
        <topology evidence="1">Single-pass type I membrane protein</topology>
    </subcellularLocation>
</comment>
<keyword evidence="3" id="KW-1015">Disulfide bond</keyword>